<dbReference type="CDD" id="cd18919">
    <property type="entry name" value="bHLH_AtBPE_like"/>
    <property type="match status" value="1"/>
</dbReference>
<dbReference type="FunFam" id="4.10.280.10:FF:000042">
    <property type="entry name" value="transcription factor bHLH48-like isoform X1"/>
    <property type="match status" value="1"/>
</dbReference>
<feature type="compositionally biased region" description="Low complexity" evidence="5">
    <location>
        <begin position="92"/>
        <end position="106"/>
    </location>
</feature>
<feature type="region of interest" description="Disordered" evidence="5">
    <location>
        <begin position="89"/>
        <end position="178"/>
    </location>
</feature>
<comment type="caution">
    <text evidence="7">The sequence shown here is derived from an EMBL/GenBank/DDBJ whole genome shotgun (WGS) entry which is preliminary data.</text>
</comment>
<feature type="compositionally biased region" description="Basic and acidic residues" evidence="5">
    <location>
        <begin position="108"/>
        <end position="120"/>
    </location>
</feature>
<dbReference type="PANTHER" id="PTHR12565:SF112">
    <property type="entry name" value="TRANSCRIPTION FACTOR BHLH48-RELATED"/>
    <property type="match status" value="1"/>
</dbReference>
<keyword evidence="3" id="KW-0804">Transcription</keyword>
<proteinExistence type="predicted"/>
<evidence type="ECO:0000256" key="3">
    <source>
        <dbReference type="ARBA" id="ARBA00023163"/>
    </source>
</evidence>
<dbReference type="GO" id="GO:0005634">
    <property type="term" value="C:nucleus"/>
    <property type="evidence" value="ECO:0007669"/>
    <property type="project" value="UniProtKB-SubCell"/>
</dbReference>
<evidence type="ECO:0000256" key="5">
    <source>
        <dbReference type="SAM" id="MobiDB-lite"/>
    </source>
</evidence>
<evidence type="ECO:0000256" key="1">
    <source>
        <dbReference type="ARBA" id="ARBA00004123"/>
    </source>
</evidence>
<name>A0A8T2WZQ7_POPDE</name>
<dbReference type="Gene3D" id="4.10.280.10">
    <property type="entry name" value="Helix-loop-helix DNA-binding domain"/>
    <property type="match status" value="1"/>
</dbReference>
<dbReference type="InterPro" id="IPR011598">
    <property type="entry name" value="bHLH_dom"/>
</dbReference>
<reference evidence="7" key="1">
    <citation type="journal article" date="2021" name="J. Hered.">
        <title>Genome Assembly of Salicaceae Populus deltoides (Eastern Cottonwood) I-69 Based on Nanopore Sequencing and Hi-C Technologies.</title>
        <authorList>
            <person name="Bai S."/>
            <person name="Wu H."/>
            <person name="Zhang J."/>
            <person name="Pan Z."/>
            <person name="Zhao W."/>
            <person name="Li Z."/>
            <person name="Tong C."/>
        </authorList>
    </citation>
    <scope>NUCLEOTIDE SEQUENCE</scope>
    <source>
        <tissue evidence="7">Leaf</tissue>
    </source>
</reference>
<dbReference type="GO" id="GO:0046983">
    <property type="term" value="F:protein dimerization activity"/>
    <property type="evidence" value="ECO:0007669"/>
    <property type="project" value="InterPro"/>
</dbReference>
<dbReference type="InterPro" id="IPR024097">
    <property type="entry name" value="bHLH_ZIP_TF"/>
</dbReference>
<evidence type="ECO:0000256" key="4">
    <source>
        <dbReference type="ARBA" id="ARBA00023242"/>
    </source>
</evidence>
<gene>
    <name evidence="7" type="ORF">H0E87_027169</name>
</gene>
<dbReference type="InterPro" id="IPR036638">
    <property type="entry name" value="HLH_DNA-bd_sf"/>
</dbReference>
<feature type="region of interest" description="Disordered" evidence="5">
    <location>
        <begin position="1"/>
        <end position="20"/>
    </location>
</feature>
<protein>
    <recommendedName>
        <fullName evidence="6">BHLH domain-containing protein</fullName>
    </recommendedName>
</protein>
<dbReference type="SMART" id="SM00353">
    <property type="entry name" value="HLH"/>
    <property type="match status" value="1"/>
</dbReference>
<evidence type="ECO:0000313" key="7">
    <source>
        <dbReference type="EMBL" id="KAH8485623.1"/>
    </source>
</evidence>
<evidence type="ECO:0000313" key="8">
    <source>
        <dbReference type="Proteomes" id="UP000807159"/>
    </source>
</evidence>
<feature type="domain" description="BHLH" evidence="6">
    <location>
        <begin position="188"/>
        <end position="238"/>
    </location>
</feature>
<dbReference type="PANTHER" id="PTHR12565">
    <property type="entry name" value="STEROL REGULATORY ELEMENT-BINDING PROTEIN"/>
    <property type="match status" value="1"/>
</dbReference>
<dbReference type="GO" id="GO:0003700">
    <property type="term" value="F:DNA-binding transcription factor activity"/>
    <property type="evidence" value="ECO:0007669"/>
    <property type="project" value="TreeGrafter"/>
</dbReference>
<keyword evidence="8" id="KW-1185">Reference proteome</keyword>
<dbReference type="AlphaFoldDB" id="A0A8T2WZQ7"/>
<evidence type="ECO:0000256" key="2">
    <source>
        <dbReference type="ARBA" id="ARBA00023015"/>
    </source>
</evidence>
<keyword evidence="4" id="KW-0539">Nucleus</keyword>
<sequence length="348" mass="38749">MDLLTGPVARSGPELDENGLDSLQFGEDIRHLITAPSENASSFTALLELPANQAVELLHSDSGQKQCPNLTFPSNTSLLERAARFSVFNGGSNSTDSSSVPSDSSSKNLEKEAAVKREPLETESYLDSSQPPVSDPKVDNSAPNARACSKRKEREKKVKGASKKSKNEGSQQEEEKLPYVHVRARRGQATDSHSLAERARREKINQRMKLLQELVPGCNKISGTALVLDEIINHVQFLQRQVEILSMRLAAVNPRIDFNLDSIFATESESLIDSNFPSMVMPLTWPEAQVNRNRHQFQRQWQFDAPHQPVWGREEDSHNFITPENSLLSYGSSANSASLHSNQMKMEL</sequence>
<dbReference type="Pfam" id="PF00010">
    <property type="entry name" value="HLH"/>
    <property type="match status" value="1"/>
</dbReference>
<evidence type="ECO:0000259" key="6">
    <source>
        <dbReference type="PROSITE" id="PS50888"/>
    </source>
</evidence>
<accession>A0A8T2WZQ7</accession>
<dbReference type="PROSITE" id="PS50888">
    <property type="entry name" value="BHLH"/>
    <property type="match status" value="1"/>
</dbReference>
<organism evidence="7 8">
    <name type="scientific">Populus deltoides</name>
    <name type="common">Eastern poplar</name>
    <name type="synonym">Eastern cottonwood</name>
    <dbReference type="NCBI Taxonomy" id="3696"/>
    <lineage>
        <taxon>Eukaryota</taxon>
        <taxon>Viridiplantae</taxon>
        <taxon>Streptophyta</taxon>
        <taxon>Embryophyta</taxon>
        <taxon>Tracheophyta</taxon>
        <taxon>Spermatophyta</taxon>
        <taxon>Magnoliopsida</taxon>
        <taxon>eudicotyledons</taxon>
        <taxon>Gunneridae</taxon>
        <taxon>Pentapetalae</taxon>
        <taxon>rosids</taxon>
        <taxon>fabids</taxon>
        <taxon>Malpighiales</taxon>
        <taxon>Salicaceae</taxon>
        <taxon>Saliceae</taxon>
        <taxon>Populus</taxon>
    </lineage>
</organism>
<dbReference type="EMBL" id="JACEGQ020000016">
    <property type="protein sequence ID" value="KAH8485623.1"/>
    <property type="molecule type" value="Genomic_DNA"/>
</dbReference>
<keyword evidence="2" id="KW-0805">Transcription regulation</keyword>
<dbReference type="Proteomes" id="UP000807159">
    <property type="component" value="Chromosome 16"/>
</dbReference>
<comment type="subcellular location">
    <subcellularLocation>
        <location evidence="1">Nucleus</location>
    </subcellularLocation>
</comment>
<dbReference type="SUPFAM" id="SSF47459">
    <property type="entry name" value="HLH, helix-loop-helix DNA-binding domain"/>
    <property type="match status" value="1"/>
</dbReference>